<accession>A0A3M7TIY9</accession>
<protein>
    <submittedName>
        <fullName evidence="1">Uncharacterized protein</fullName>
    </submittedName>
</protein>
<sequence>MPNLISLHVVYDSAGLLTGLNHIDLVCSILPPENKQISSAVYDISVSPPVKVSNPINGNTKILVKIEDCDGSYYLVSDAYGKISDAMEAHCELCVSEPFGGEPETDPIFLASPAHDITSGHITFLNAKDYNSLNNRPDLSLKADLVGGKVPASQLPSYVDDVLEFTDLASFPNPGEEGKIYVALDTNRMYRWSGSTYIEVSPNTDNLTQRSVIQNVTYTQDSTNYYIRGQVLHLAKDQTAINFAPGVLSFYLNGVLQTGTGILIDREPTPLLASTNSLVDMNEDSVTGGYAFIRFFITIPKATNTSPLYTNGDGYISFVLRYNSFTPDNTISTPMHVMRAVFTTSLGMFLPLAGGTMVGAINFPASSAVPVSLTRTFAGVAGTSGFARDFTQLIDNTGIIDSFGHYGVYTDGIIASNWHGYLGGQSYLTKNAIKWDSNQAVIIGSLNNAMLATPGYALDVVGNELVRGNVDLTGNINRTTGDLVVQRAGVTSLRANASDTILSGNVPTGIIYLRPQGDTVSGGQVIINPNNTQYVDAYNLLFGIQTVSGASLFHTDVPADAIRGYGLWMGQNLQFNGTNFIQPRGDLPSFGFTVNNHKKFSFNRGESTGVSGSVVSLTELVNINDTGVITTLNTGNSTTWNNKQDALVSGTNIKTINSNSLLGSGNVNIPSPPVQYGTSYTKEWNGAVTTATNTAVFDISSASFASISNISIGTELIGANVNNAPLGVITAKSLTSITVSLYESKNTGVLIGGNIDGLETHATANTVVYLTVKGN</sequence>
<dbReference type="AlphaFoldDB" id="A0A3M7TIY9"/>
<evidence type="ECO:0000313" key="1">
    <source>
        <dbReference type="EMBL" id="RNA63511.1"/>
    </source>
</evidence>
<dbReference type="OrthoDB" id="1275253at2"/>
<comment type="caution">
    <text evidence="1">The sequence shown here is derived from an EMBL/GenBank/DDBJ whole genome shotgun (WGS) entry which is preliminary data.</text>
</comment>
<dbReference type="EMBL" id="QWIU01000002">
    <property type="protein sequence ID" value="RNA63511.1"/>
    <property type="molecule type" value="Genomic_DNA"/>
</dbReference>
<dbReference type="RefSeq" id="WP_122637460.1">
    <property type="nucleotide sequence ID" value="NZ_QWIU01000002.1"/>
</dbReference>
<proteinExistence type="predicted"/>
<evidence type="ECO:0000313" key="2">
    <source>
        <dbReference type="Proteomes" id="UP000278775"/>
    </source>
</evidence>
<organism evidence="1 2">
    <name type="scientific">Chryseobacterium nematophagum</name>
    <dbReference type="NCBI Taxonomy" id="2305228"/>
    <lineage>
        <taxon>Bacteria</taxon>
        <taxon>Pseudomonadati</taxon>
        <taxon>Bacteroidota</taxon>
        <taxon>Flavobacteriia</taxon>
        <taxon>Flavobacteriales</taxon>
        <taxon>Weeksellaceae</taxon>
        <taxon>Chryseobacterium group</taxon>
        <taxon>Chryseobacterium</taxon>
    </lineage>
</organism>
<dbReference type="Proteomes" id="UP000278775">
    <property type="component" value="Unassembled WGS sequence"/>
</dbReference>
<reference evidence="1 2" key="1">
    <citation type="submission" date="2018-08" db="EMBL/GenBank/DDBJ databases">
        <title>Chryseobacterium nematophagum: a novel matrix digesting pathogen of nematodes.</title>
        <authorList>
            <person name="Page A."/>
            <person name="Roberts M."/>
            <person name="Felix M.-A."/>
            <person name="Weir W."/>
        </authorList>
    </citation>
    <scope>NUCLEOTIDE SEQUENCE [LARGE SCALE GENOMIC DNA]</scope>
    <source>
        <strain evidence="1 2">JUb129</strain>
    </source>
</reference>
<name>A0A3M7TIY9_9FLAO</name>
<gene>
    <name evidence="1" type="ORF">D1631_17090</name>
</gene>